<feature type="compositionally biased region" description="Low complexity" evidence="1">
    <location>
        <begin position="205"/>
        <end position="215"/>
    </location>
</feature>
<dbReference type="STRING" id="45351.A7SH54"/>
<protein>
    <submittedName>
        <fullName evidence="2">Uncharacterized protein</fullName>
    </submittedName>
</protein>
<organism evidence="2 3">
    <name type="scientific">Nematostella vectensis</name>
    <name type="common">Starlet sea anemone</name>
    <dbReference type="NCBI Taxonomy" id="45351"/>
    <lineage>
        <taxon>Eukaryota</taxon>
        <taxon>Metazoa</taxon>
        <taxon>Cnidaria</taxon>
        <taxon>Anthozoa</taxon>
        <taxon>Hexacorallia</taxon>
        <taxon>Actiniaria</taxon>
        <taxon>Edwardsiidae</taxon>
        <taxon>Nematostella</taxon>
    </lineage>
</organism>
<accession>A7SH54</accession>
<name>A7SH54_NEMVE</name>
<feature type="region of interest" description="Disordered" evidence="1">
    <location>
        <begin position="205"/>
        <end position="228"/>
    </location>
</feature>
<feature type="compositionally biased region" description="Pro residues" evidence="1">
    <location>
        <begin position="301"/>
        <end position="313"/>
    </location>
</feature>
<evidence type="ECO:0000313" key="3">
    <source>
        <dbReference type="Proteomes" id="UP000001593"/>
    </source>
</evidence>
<evidence type="ECO:0000313" key="2">
    <source>
        <dbReference type="EMBL" id="EDO36961.1"/>
    </source>
</evidence>
<feature type="region of interest" description="Disordered" evidence="1">
    <location>
        <begin position="248"/>
        <end position="313"/>
    </location>
</feature>
<dbReference type="PhylomeDB" id="A7SH54"/>
<dbReference type="PANTHER" id="PTHR35087:SF1">
    <property type="entry name" value="RIKEN CDNA 4930505A04 GENE"/>
    <property type="match status" value="1"/>
</dbReference>
<gene>
    <name evidence="2" type="ORF">NEMVEDRAFT_v1g245245</name>
</gene>
<proteinExistence type="predicted"/>
<feature type="compositionally biased region" description="Basic and acidic residues" evidence="1">
    <location>
        <begin position="284"/>
        <end position="299"/>
    </location>
</feature>
<dbReference type="InParanoid" id="A7SH54"/>
<dbReference type="OMA" id="PWASNTQ"/>
<dbReference type="EMBL" id="DS469657">
    <property type="protein sequence ID" value="EDO36961.1"/>
    <property type="molecule type" value="Genomic_DNA"/>
</dbReference>
<sequence>MASIYLPPIARKKKVEGWPRDDTTRVFADFQADNKQEDTSYHTQFIRHNVPPAPQRTNSANRKNKPQPTAVTFLRQNPRFICEPICHVDTSINTEELTHPWWPNESVERPVTQPHYTFDSTSRDDYRDTSSYIKQHKGYSRYNYDSTSNSKPTVGLVPGCSTTASNPSVIEKISYEHQYNARLDPNHPIRGKRHGCFVWKVSTPVKSSGRSSRSSGPERRSVSYELTTDESIGMNNSVNARSSVLSASKSLSNPQEVSCAVGKDKDSSSLAACQKDIGQEPEETLTKESVKKSSPDLRPQRPLPYSPPPDNNM</sequence>
<keyword evidence="3" id="KW-1185">Reference proteome</keyword>
<evidence type="ECO:0000256" key="1">
    <source>
        <dbReference type="SAM" id="MobiDB-lite"/>
    </source>
</evidence>
<dbReference type="AlphaFoldDB" id="A7SH54"/>
<reference evidence="2 3" key="1">
    <citation type="journal article" date="2007" name="Science">
        <title>Sea anemone genome reveals ancestral eumetazoan gene repertoire and genomic organization.</title>
        <authorList>
            <person name="Putnam N.H."/>
            <person name="Srivastava M."/>
            <person name="Hellsten U."/>
            <person name="Dirks B."/>
            <person name="Chapman J."/>
            <person name="Salamov A."/>
            <person name="Terry A."/>
            <person name="Shapiro H."/>
            <person name="Lindquist E."/>
            <person name="Kapitonov V.V."/>
            <person name="Jurka J."/>
            <person name="Genikhovich G."/>
            <person name="Grigoriev I.V."/>
            <person name="Lucas S.M."/>
            <person name="Steele R.E."/>
            <person name="Finnerty J.R."/>
            <person name="Technau U."/>
            <person name="Martindale M.Q."/>
            <person name="Rokhsar D.S."/>
        </authorList>
    </citation>
    <scope>NUCLEOTIDE SEQUENCE [LARGE SCALE GENOMIC DNA]</scope>
    <source>
        <strain evidence="3">CH2 X CH6</strain>
    </source>
</reference>
<dbReference type="PANTHER" id="PTHR35087">
    <property type="entry name" value="SIMILAR TO HYPOTHETICAL PROTEIN FLJ40298"/>
    <property type="match status" value="1"/>
</dbReference>
<dbReference type="HOGENOM" id="CLU_889354_0_0_1"/>
<dbReference type="eggNOG" id="ENOG502S2FJ">
    <property type="taxonomic scope" value="Eukaryota"/>
</dbReference>
<dbReference type="Proteomes" id="UP000001593">
    <property type="component" value="Unassembled WGS sequence"/>
</dbReference>
<dbReference type="InterPro" id="IPR031365">
    <property type="entry name" value="CMIP6"/>
</dbReference>
<dbReference type="Pfam" id="PF15667">
    <property type="entry name" value="CMIP6"/>
    <property type="match status" value="1"/>
</dbReference>